<keyword evidence="2" id="KW-1185">Reference proteome</keyword>
<accession>A0A7Y6IM96</accession>
<comment type="caution">
    <text evidence="1">The sequence shown here is derived from an EMBL/GenBank/DDBJ whole genome shotgun (WGS) entry which is preliminary data.</text>
</comment>
<dbReference type="Proteomes" id="UP000546126">
    <property type="component" value="Unassembled WGS sequence"/>
</dbReference>
<reference evidence="1 2" key="1">
    <citation type="submission" date="2020-06" db="EMBL/GenBank/DDBJ databases">
        <authorList>
            <person name="Chanama M."/>
        </authorList>
    </citation>
    <scope>NUCLEOTIDE SEQUENCE [LARGE SCALE GENOMIC DNA]</scope>
    <source>
        <strain evidence="1 2">TBRC6557</strain>
    </source>
</reference>
<organism evidence="1 2">
    <name type="scientific">Nonomuraea rhodomycinica</name>
    <dbReference type="NCBI Taxonomy" id="1712872"/>
    <lineage>
        <taxon>Bacteria</taxon>
        <taxon>Bacillati</taxon>
        <taxon>Actinomycetota</taxon>
        <taxon>Actinomycetes</taxon>
        <taxon>Streptosporangiales</taxon>
        <taxon>Streptosporangiaceae</taxon>
        <taxon>Nonomuraea</taxon>
    </lineage>
</organism>
<name>A0A7Y6IM96_9ACTN</name>
<dbReference type="AlphaFoldDB" id="A0A7Y6IM96"/>
<dbReference type="RefSeq" id="WP_175599048.1">
    <property type="nucleotide sequence ID" value="NZ_JABWGO010000001.1"/>
</dbReference>
<evidence type="ECO:0000313" key="2">
    <source>
        <dbReference type="Proteomes" id="UP000546126"/>
    </source>
</evidence>
<protein>
    <submittedName>
        <fullName evidence="1">Uncharacterized protein</fullName>
    </submittedName>
</protein>
<dbReference type="EMBL" id="JABWGO010000001">
    <property type="protein sequence ID" value="NUW39519.1"/>
    <property type="molecule type" value="Genomic_DNA"/>
</dbReference>
<gene>
    <name evidence="1" type="ORF">HT134_05140</name>
</gene>
<proteinExistence type="predicted"/>
<evidence type="ECO:0000313" key="1">
    <source>
        <dbReference type="EMBL" id="NUW39519.1"/>
    </source>
</evidence>
<sequence length="145" mass="16277">MTKKTVELRDSRTFRLMDYRYGHGYALLRGYPEIDDDAPGDSPLRVMDVAFAGASRLSCWKDVGALHLREASGDDLADLVARIGRLRAGQKVFLLRDGSLEDHIVCYGVQWAEFDLRGGAQSPLVSDDLEYRRIHQPVNGETYCA</sequence>